<evidence type="ECO:0000256" key="3">
    <source>
        <dbReference type="ARBA" id="ARBA00022723"/>
    </source>
</evidence>
<keyword evidence="7" id="KW-0732">Signal</keyword>
<evidence type="ECO:0000313" key="10">
    <source>
        <dbReference type="Proteomes" id="UP001158049"/>
    </source>
</evidence>
<dbReference type="RefSeq" id="WP_283442606.1">
    <property type="nucleotide sequence ID" value="NZ_FXUL01000008.1"/>
</dbReference>
<comment type="cofactor">
    <cofactor evidence="1">
        <name>Zn(2+)</name>
        <dbReference type="ChEBI" id="CHEBI:29105"/>
    </cofactor>
</comment>
<evidence type="ECO:0000256" key="2">
    <source>
        <dbReference type="ARBA" id="ARBA00022670"/>
    </source>
</evidence>
<evidence type="ECO:0000256" key="6">
    <source>
        <dbReference type="ARBA" id="ARBA00023049"/>
    </source>
</evidence>
<evidence type="ECO:0000256" key="4">
    <source>
        <dbReference type="ARBA" id="ARBA00022801"/>
    </source>
</evidence>
<reference evidence="9 10" key="1">
    <citation type="submission" date="2017-05" db="EMBL/GenBank/DDBJ databases">
        <authorList>
            <person name="Varghese N."/>
            <person name="Submissions S."/>
        </authorList>
    </citation>
    <scope>NUCLEOTIDE SEQUENCE [LARGE SCALE GENOMIC DNA]</scope>
    <source>
        <strain evidence="9 10">DSM 26001</strain>
    </source>
</reference>
<dbReference type="Pfam" id="PF01435">
    <property type="entry name" value="Peptidase_M48"/>
    <property type="match status" value="1"/>
</dbReference>
<gene>
    <name evidence="9" type="ORF">SAMN06295970_108101</name>
</gene>
<comment type="caution">
    <text evidence="9">The sequence shown here is derived from an EMBL/GenBank/DDBJ whole genome shotgun (WGS) entry which is preliminary data.</text>
</comment>
<evidence type="ECO:0000256" key="1">
    <source>
        <dbReference type="ARBA" id="ARBA00001947"/>
    </source>
</evidence>
<proteinExistence type="predicted"/>
<dbReference type="EMBL" id="FXUL01000008">
    <property type="protein sequence ID" value="SMP62367.1"/>
    <property type="molecule type" value="Genomic_DNA"/>
</dbReference>
<accession>A0ABY1QBJ4</accession>
<protein>
    <submittedName>
        <fullName evidence="9">Peptidase family M48</fullName>
    </submittedName>
</protein>
<organism evidence="9 10">
    <name type="scientific">Noviherbaspirillum suwonense</name>
    <dbReference type="NCBI Taxonomy" id="1224511"/>
    <lineage>
        <taxon>Bacteria</taxon>
        <taxon>Pseudomonadati</taxon>
        <taxon>Pseudomonadota</taxon>
        <taxon>Betaproteobacteria</taxon>
        <taxon>Burkholderiales</taxon>
        <taxon>Oxalobacteraceae</taxon>
        <taxon>Noviherbaspirillum</taxon>
    </lineage>
</organism>
<feature type="chain" id="PRO_5045345402" evidence="7">
    <location>
        <begin position="28"/>
        <end position="547"/>
    </location>
</feature>
<keyword evidence="5" id="KW-0862">Zinc</keyword>
<keyword evidence="10" id="KW-1185">Reference proteome</keyword>
<dbReference type="Gene3D" id="3.30.2010.10">
    <property type="entry name" value="Metalloproteases ('zincins'), catalytic domain"/>
    <property type="match status" value="1"/>
</dbReference>
<name>A0ABY1QBJ4_9BURK</name>
<feature type="signal peptide" evidence="7">
    <location>
        <begin position="1"/>
        <end position="27"/>
    </location>
</feature>
<keyword evidence="3" id="KW-0479">Metal-binding</keyword>
<evidence type="ECO:0000256" key="7">
    <source>
        <dbReference type="SAM" id="SignalP"/>
    </source>
</evidence>
<sequence>MPANKRRLRSTFRLPALAMALALLPLAGCETMPKSMADITSIVKDGKPPASPVGNLAPPVPRTWPNEAQDVLNQRARGFGLVNAPDVQRYLNGLYARIKKQAGVPDWPGSVHIVANEALHAYATGAGHIYVSLPWLESVESEDEMVALLSHEFGHIYLHYHQLEGAVEDANTAAGVVTLTVAIAKKTGQATGWTQVDSLATAYMLGRGLATTIYGRTQESAADNFGLNLSVKLGYSYEHGMKAFLERIATWEDRNEERDKARQEQLLKALRQQSMDKAMQASARQPANQLGQALGQASGEISGGLGAALQQLSFEINKASDKIKSNHPETTARIDALALAVDPFPELQTGAEPIVRPLKTALQDKRTAAILKNYSLAFKAINAPNDPGALDKARSAVTAPTATHAVPLFALYTVTNVQPGAAGRRVDPGLILEANFKSEPDRAWKTYEERSTRLKEGNQTAAAKKVLESGLAYFQNAEDVWPYAVKFYGETQGWDEAKRVAATCSKNFRRVSTQCMQAAASPAELAEAERKSKVKAEQIVDKIMKKR</sequence>
<keyword evidence="2" id="KW-0645">Protease</keyword>
<dbReference type="CDD" id="cd07324">
    <property type="entry name" value="M48C_Oma1-like"/>
    <property type="match status" value="1"/>
</dbReference>
<keyword evidence="6" id="KW-0482">Metalloprotease</keyword>
<feature type="domain" description="Peptidase M48" evidence="8">
    <location>
        <begin position="88"/>
        <end position="337"/>
    </location>
</feature>
<dbReference type="InterPro" id="IPR051156">
    <property type="entry name" value="Mito/Outer_Membr_Metalloprot"/>
</dbReference>
<dbReference type="InterPro" id="IPR001915">
    <property type="entry name" value="Peptidase_M48"/>
</dbReference>
<evidence type="ECO:0000313" key="9">
    <source>
        <dbReference type="EMBL" id="SMP62367.1"/>
    </source>
</evidence>
<keyword evidence="4" id="KW-0378">Hydrolase</keyword>
<dbReference type="PANTHER" id="PTHR22726">
    <property type="entry name" value="METALLOENDOPEPTIDASE OMA1"/>
    <property type="match status" value="1"/>
</dbReference>
<evidence type="ECO:0000259" key="8">
    <source>
        <dbReference type="Pfam" id="PF01435"/>
    </source>
</evidence>
<dbReference type="PANTHER" id="PTHR22726:SF1">
    <property type="entry name" value="METALLOENDOPEPTIDASE OMA1, MITOCHONDRIAL"/>
    <property type="match status" value="1"/>
</dbReference>
<dbReference type="Proteomes" id="UP001158049">
    <property type="component" value="Unassembled WGS sequence"/>
</dbReference>
<evidence type="ECO:0000256" key="5">
    <source>
        <dbReference type="ARBA" id="ARBA00022833"/>
    </source>
</evidence>